<keyword evidence="1" id="KW-0472">Membrane</keyword>
<dbReference type="Proteomes" id="UP001056681">
    <property type="component" value="Chromosome"/>
</dbReference>
<organism evidence="2 3">
    <name type="scientific">Luteibacter flocculans</name>
    <dbReference type="NCBI Taxonomy" id="2780091"/>
    <lineage>
        <taxon>Bacteria</taxon>
        <taxon>Pseudomonadati</taxon>
        <taxon>Pseudomonadota</taxon>
        <taxon>Gammaproteobacteria</taxon>
        <taxon>Lysobacterales</taxon>
        <taxon>Rhodanobacteraceae</taxon>
        <taxon>Luteibacter</taxon>
    </lineage>
</organism>
<protein>
    <submittedName>
        <fullName evidence="2">Uncharacterized protein</fullName>
    </submittedName>
</protein>
<dbReference type="EMBL" id="CP063231">
    <property type="protein sequence ID" value="URL58673.1"/>
    <property type="molecule type" value="Genomic_DNA"/>
</dbReference>
<keyword evidence="1" id="KW-1133">Transmembrane helix</keyword>
<feature type="transmembrane region" description="Helical" evidence="1">
    <location>
        <begin position="41"/>
        <end position="60"/>
    </location>
</feature>
<evidence type="ECO:0000256" key="1">
    <source>
        <dbReference type="SAM" id="Phobius"/>
    </source>
</evidence>
<keyword evidence="1" id="KW-0812">Transmembrane</keyword>
<proteinExistence type="predicted"/>
<reference evidence="2" key="1">
    <citation type="submission" date="2020-10" db="EMBL/GenBank/DDBJ databases">
        <title>Whole-genome sequence of Luteibacter sp. EIF3.</title>
        <authorList>
            <person name="Friedrich I."/>
            <person name="Hertel R."/>
            <person name="Daniel R."/>
        </authorList>
    </citation>
    <scope>NUCLEOTIDE SEQUENCE</scope>
    <source>
        <strain evidence="2">EIF3</strain>
    </source>
</reference>
<keyword evidence="3" id="KW-1185">Reference proteome</keyword>
<accession>A0ABY4T155</accession>
<evidence type="ECO:0000313" key="2">
    <source>
        <dbReference type="EMBL" id="URL58673.1"/>
    </source>
</evidence>
<gene>
    <name evidence="2" type="ORF">IM816_00590</name>
</gene>
<name>A0ABY4T155_9GAMM</name>
<dbReference type="RefSeq" id="WP_250339365.1">
    <property type="nucleotide sequence ID" value="NZ_CP063231.1"/>
</dbReference>
<sequence>MDVLSQLHDVSNGALGRHYSGAHVHREDRCGLGMVRIELPATWVLGFFGSFYALCIYMYLSDWYRWQDQVKEQPQPTIASLKHPLAEVPFAEQTTITSGLDRDANVSVNGHFKSEMVPQRMVDLFKSQLAQKG</sequence>
<evidence type="ECO:0000313" key="3">
    <source>
        <dbReference type="Proteomes" id="UP001056681"/>
    </source>
</evidence>